<dbReference type="InterPro" id="IPR007694">
    <property type="entry name" value="DNA_helicase_DnaB-like_C"/>
</dbReference>
<evidence type="ECO:0000256" key="4">
    <source>
        <dbReference type="ARBA" id="ARBA00022741"/>
    </source>
</evidence>
<keyword evidence="5" id="KW-0378">Hydrolase</keyword>
<evidence type="ECO:0000256" key="2">
    <source>
        <dbReference type="ARBA" id="ARBA00022515"/>
    </source>
</evidence>
<dbReference type="Pfam" id="PF00772">
    <property type="entry name" value="DnaB"/>
    <property type="match status" value="1"/>
</dbReference>
<dbReference type="Gene3D" id="1.10.860.10">
    <property type="entry name" value="DNAb Helicase, Chain A"/>
    <property type="match status" value="1"/>
</dbReference>
<comment type="catalytic activity">
    <reaction evidence="11">
        <text>ATP + H2O = ADP + phosphate + H(+)</text>
        <dbReference type="Rhea" id="RHEA:13065"/>
        <dbReference type="ChEBI" id="CHEBI:15377"/>
        <dbReference type="ChEBI" id="CHEBI:15378"/>
        <dbReference type="ChEBI" id="CHEBI:30616"/>
        <dbReference type="ChEBI" id="CHEBI:43474"/>
        <dbReference type="ChEBI" id="CHEBI:456216"/>
        <dbReference type="EC" id="5.6.2.3"/>
    </reaction>
</comment>
<proteinExistence type="inferred from homology"/>
<dbReference type="GO" id="GO:0005524">
    <property type="term" value="F:ATP binding"/>
    <property type="evidence" value="ECO:0007669"/>
    <property type="project" value="UniProtKB-KW"/>
</dbReference>
<keyword evidence="4" id="KW-0547">Nucleotide-binding</keyword>
<evidence type="ECO:0000259" key="12">
    <source>
        <dbReference type="PROSITE" id="PS51199"/>
    </source>
</evidence>
<evidence type="ECO:0000256" key="6">
    <source>
        <dbReference type="ARBA" id="ARBA00022806"/>
    </source>
</evidence>
<dbReference type="InterPro" id="IPR016136">
    <property type="entry name" value="DNA_helicase_N/primase_C"/>
</dbReference>
<sequence length="453" mass="50988">MNENLYSIQIEQSVLSALMSLNGGIDDVVAKLSVDSFYAAQHKVIFKHFKKLFDEGAGHDVVMLYDSIKLDSNDSKMVTEEYLIELNATIGLAHFLDQHADQLNEYASRRALFNAGEQIKKISIDTTQYDIDEAISKSESVLSSVENMSGDKDSSCRAYDLAIELFGDINKRIEDRKNGIEKIAGVKTGFRDLDNKIGSIGRGELVIIAARPSMGKTALAQDMMLDISFSQQHPVLFQSAEMPKEAIMRRIISSIAEIKTTDIRNATVPDEKWKDFYDAIKQLDESKLFIDDKAAPTISHIRKNCRQLRAKYGYVGAVFIDYLTLLTPPLKTDQNYLAVGSISKGLSALAKEFDCPVFCLSQLSRKVEDRADKRPMMSDLRESGQIEQDANTILFIYRDEVYNKQSKDIGIAEIIAAKVRDGEVGTVRLASELQYSRFCDLDMDYYHQMHDSI</sequence>
<dbReference type="GO" id="GO:0003677">
    <property type="term" value="F:DNA binding"/>
    <property type="evidence" value="ECO:0007669"/>
    <property type="project" value="UniProtKB-KW"/>
</dbReference>
<dbReference type="EMBL" id="PP977194">
    <property type="protein sequence ID" value="XDJ03115.1"/>
    <property type="molecule type" value="Genomic_DNA"/>
</dbReference>
<organism evidence="13">
    <name type="scientific">Acinetobacter phage vB_AbaM-SPB</name>
    <dbReference type="NCBI Taxonomy" id="3236747"/>
    <lineage>
        <taxon>Viruses</taxon>
        <taxon>Duplodnaviria</taxon>
        <taxon>Heunggongvirae</taxon>
        <taxon>Uroviricota</taxon>
        <taxon>Caudoviricetes</taxon>
        <taxon>Obolenskvirus</taxon>
    </lineage>
</organism>
<evidence type="ECO:0000256" key="11">
    <source>
        <dbReference type="ARBA" id="ARBA00048954"/>
    </source>
</evidence>
<dbReference type="SUPFAM" id="SSF52540">
    <property type="entry name" value="P-loop containing nucleoside triphosphate hydrolases"/>
    <property type="match status" value="1"/>
</dbReference>
<dbReference type="PANTHER" id="PTHR30153">
    <property type="entry name" value="REPLICATIVE DNA HELICASE DNAB"/>
    <property type="match status" value="1"/>
</dbReference>
<dbReference type="InterPro" id="IPR027417">
    <property type="entry name" value="P-loop_NTPase"/>
</dbReference>
<evidence type="ECO:0000256" key="8">
    <source>
        <dbReference type="ARBA" id="ARBA00023125"/>
    </source>
</evidence>
<protein>
    <recommendedName>
        <fullName evidence="10">DNA 5'-3' helicase</fullName>
        <ecNumber evidence="10">5.6.2.3</ecNumber>
    </recommendedName>
</protein>
<dbReference type="PROSITE" id="PS51199">
    <property type="entry name" value="SF4_HELICASE"/>
    <property type="match status" value="1"/>
</dbReference>
<evidence type="ECO:0000256" key="1">
    <source>
        <dbReference type="ARBA" id="ARBA00008428"/>
    </source>
</evidence>
<dbReference type="GO" id="GO:0006269">
    <property type="term" value="P:DNA replication, synthesis of primer"/>
    <property type="evidence" value="ECO:0007669"/>
    <property type="project" value="UniProtKB-KW"/>
</dbReference>
<evidence type="ECO:0000256" key="7">
    <source>
        <dbReference type="ARBA" id="ARBA00022840"/>
    </source>
</evidence>
<keyword evidence="6 13" id="KW-0347">Helicase</keyword>
<keyword evidence="8" id="KW-0238">DNA-binding</keyword>
<dbReference type="Gene3D" id="3.40.50.300">
    <property type="entry name" value="P-loop containing nucleotide triphosphate hydrolases"/>
    <property type="match status" value="1"/>
</dbReference>
<dbReference type="CDD" id="cd00984">
    <property type="entry name" value="DnaB_C"/>
    <property type="match status" value="1"/>
</dbReference>
<evidence type="ECO:0000256" key="3">
    <source>
        <dbReference type="ARBA" id="ARBA00022705"/>
    </source>
</evidence>
<dbReference type="Pfam" id="PF03796">
    <property type="entry name" value="DnaB_C"/>
    <property type="match status" value="1"/>
</dbReference>
<comment type="similarity">
    <text evidence="1">Belongs to the helicase family. DnaB subfamily.</text>
</comment>
<dbReference type="GO" id="GO:0043139">
    <property type="term" value="F:5'-3' DNA helicase activity"/>
    <property type="evidence" value="ECO:0007669"/>
    <property type="project" value="UniProtKB-EC"/>
</dbReference>
<feature type="domain" description="SF4 helicase" evidence="12">
    <location>
        <begin position="179"/>
        <end position="445"/>
    </location>
</feature>
<accession>A0AB39C8Q2</accession>
<dbReference type="SUPFAM" id="SSF48024">
    <property type="entry name" value="N-terminal domain of DnaB helicase"/>
    <property type="match status" value="1"/>
</dbReference>
<dbReference type="InterPro" id="IPR007692">
    <property type="entry name" value="DNA_helicase_DnaB"/>
</dbReference>
<reference evidence="13" key="1">
    <citation type="submission" date="2024-07" db="EMBL/GenBank/DDBJ databases">
        <title>Genomic characterization and preclinical evaluation of a locally isolated lytic Acinetobacter phage vB_AbaM-SPB against carbapenem-resistant Acinetobacter baumannii clinical isolate.</title>
        <authorList>
            <person name="Elshamy A.A."/>
            <person name="Saad B.T."/>
            <person name="Mabrouk S.S."/>
            <person name="Aboshanab K.M."/>
        </authorList>
    </citation>
    <scope>NUCLEOTIDE SEQUENCE</scope>
</reference>
<dbReference type="NCBIfam" id="TIGR00665">
    <property type="entry name" value="DnaB"/>
    <property type="match status" value="1"/>
</dbReference>
<evidence type="ECO:0000256" key="10">
    <source>
        <dbReference type="ARBA" id="ARBA00044969"/>
    </source>
</evidence>
<name>A0AB39C8Q2_9CAUD</name>
<evidence type="ECO:0000313" key="13">
    <source>
        <dbReference type="EMBL" id="XDJ03115.1"/>
    </source>
</evidence>
<keyword evidence="7" id="KW-0067">ATP-binding</keyword>
<keyword evidence="9" id="KW-0413">Isomerase</keyword>
<dbReference type="GO" id="GO:0016787">
    <property type="term" value="F:hydrolase activity"/>
    <property type="evidence" value="ECO:0007669"/>
    <property type="project" value="UniProtKB-KW"/>
</dbReference>
<dbReference type="InterPro" id="IPR036185">
    <property type="entry name" value="DNA_heli_DnaB-like_N_sf"/>
</dbReference>
<evidence type="ECO:0000256" key="9">
    <source>
        <dbReference type="ARBA" id="ARBA00023235"/>
    </source>
</evidence>
<evidence type="ECO:0000256" key="5">
    <source>
        <dbReference type="ARBA" id="ARBA00022801"/>
    </source>
</evidence>
<dbReference type="PANTHER" id="PTHR30153:SF2">
    <property type="entry name" value="REPLICATIVE DNA HELICASE"/>
    <property type="match status" value="1"/>
</dbReference>
<keyword evidence="3" id="KW-0235">DNA replication</keyword>
<dbReference type="InterPro" id="IPR007693">
    <property type="entry name" value="DNA_helicase_DnaB-like_N"/>
</dbReference>
<dbReference type="EC" id="5.6.2.3" evidence="10"/>
<keyword evidence="2" id="KW-0639">Primosome</keyword>